<gene>
    <name evidence="17" type="ORF">LTR77_008343</name>
</gene>
<dbReference type="GeneID" id="89929676"/>
<evidence type="ECO:0000256" key="15">
    <source>
        <dbReference type="SAM" id="Phobius"/>
    </source>
</evidence>
<evidence type="ECO:0000313" key="17">
    <source>
        <dbReference type="EMBL" id="KAK5166082.1"/>
    </source>
</evidence>
<organism evidence="17 18">
    <name type="scientific">Saxophila tyrrhenica</name>
    <dbReference type="NCBI Taxonomy" id="1690608"/>
    <lineage>
        <taxon>Eukaryota</taxon>
        <taxon>Fungi</taxon>
        <taxon>Dikarya</taxon>
        <taxon>Ascomycota</taxon>
        <taxon>Pezizomycotina</taxon>
        <taxon>Dothideomycetes</taxon>
        <taxon>Dothideomycetidae</taxon>
        <taxon>Mycosphaerellales</taxon>
        <taxon>Extremaceae</taxon>
        <taxon>Saxophila</taxon>
    </lineage>
</organism>
<feature type="chain" id="PRO_5043451792" description="Store-operated calcium entry-associated regulatory factor" evidence="16">
    <location>
        <begin position="22"/>
        <end position="347"/>
    </location>
</feature>
<feature type="region of interest" description="Disordered" evidence="14">
    <location>
        <begin position="273"/>
        <end position="347"/>
    </location>
</feature>
<keyword evidence="7 16" id="KW-0732">Signal</keyword>
<dbReference type="InterPro" id="IPR009567">
    <property type="entry name" value="SARAF"/>
</dbReference>
<dbReference type="GO" id="GO:0005789">
    <property type="term" value="C:endoplasmic reticulum membrane"/>
    <property type="evidence" value="ECO:0007669"/>
    <property type="project" value="UniProtKB-SubCell"/>
</dbReference>
<evidence type="ECO:0000256" key="3">
    <source>
        <dbReference type="ARBA" id="ARBA00016584"/>
    </source>
</evidence>
<dbReference type="Pfam" id="PF06682">
    <property type="entry name" value="SARAF"/>
    <property type="match status" value="1"/>
</dbReference>
<feature type="signal peptide" evidence="16">
    <location>
        <begin position="1"/>
        <end position="21"/>
    </location>
</feature>
<dbReference type="PANTHER" id="PTHR15929:SF0">
    <property type="entry name" value="STORE-OPERATED CALCIUM ENTRY-ASSOCIATED REGULATORY FACTOR"/>
    <property type="match status" value="1"/>
</dbReference>
<keyword evidence="6 15" id="KW-0812">Transmembrane</keyword>
<evidence type="ECO:0000256" key="16">
    <source>
        <dbReference type="SAM" id="SignalP"/>
    </source>
</evidence>
<evidence type="ECO:0000256" key="8">
    <source>
        <dbReference type="ARBA" id="ARBA00022824"/>
    </source>
</evidence>
<evidence type="ECO:0000256" key="5">
    <source>
        <dbReference type="ARBA" id="ARBA00022568"/>
    </source>
</evidence>
<dbReference type="RefSeq" id="XP_064656035.1">
    <property type="nucleotide sequence ID" value="XM_064805575.1"/>
</dbReference>
<evidence type="ECO:0000256" key="6">
    <source>
        <dbReference type="ARBA" id="ARBA00022692"/>
    </source>
</evidence>
<keyword evidence="5" id="KW-0109">Calcium transport</keyword>
<comment type="subcellular location">
    <subcellularLocation>
        <location evidence="1">Endoplasmic reticulum membrane</location>
        <topology evidence="1">Single-pass type I membrane protein</topology>
    </subcellularLocation>
</comment>
<feature type="region of interest" description="Disordered" evidence="14">
    <location>
        <begin position="207"/>
        <end position="254"/>
    </location>
</feature>
<keyword evidence="10 15" id="KW-1133">Transmembrane helix</keyword>
<dbReference type="Proteomes" id="UP001337655">
    <property type="component" value="Unassembled WGS sequence"/>
</dbReference>
<evidence type="ECO:0000256" key="14">
    <source>
        <dbReference type="SAM" id="MobiDB-lite"/>
    </source>
</evidence>
<evidence type="ECO:0000256" key="1">
    <source>
        <dbReference type="ARBA" id="ARBA00004115"/>
    </source>
</evidence>
<dbReference type="GO" id="GO:0006816">
    <property type="term" value="P:calcium ion transport"/>
    <property type="evidence" value="ECO:0007669"/>
    <property type="project" value="UniProtKB-KW"/>
</dbReference>
<evidence type="ECO:0000256" key="7">
    <source>
        <dbReference type="ARBA" id="ARBA00022729"/>
    </source>
</evidence>
<name>A0AAV9P3Z3_9PEZI</name>
<dbReference type="AlphaFoldDB" id="A0AAV9P3Z3"/>
<keyword evidence="12 15" id="KW-0472">Membrane</keyword>
<proteinExistence type="inferred from homology"/>
<evidence type="ECO:0000256" key="10">
    <source>
        <dbReference type="ARBA" id="ARBA00022989"/>
    </source>
</evidence>
<evidence type="ECO:0000256" key="2">
    <source>
        <dbReference type="ARBA" id="ARBA00006833"/>
    </source>
</evidence>
<feature type="compositionally biased region" description="Gly residues" evidence="14">
    <location>
        <begin position="207"/>
        <end position="216"/>
    </location>
</feature>
<evidence type="ECO:0000256" key="13">
    <source>
        <dbReference type="ARBA" id="ARBA00031116"/>
    </source>
</evidence>
<feature type="compositionally biased region" description="Low complexity" evidence="14">
    <location>
        <begin position="329"/>
        <end position="339"/>
    </location>
</feature>
<keyword evidence="11" id="KW-0406">Ion transport</keyword>
<keyword evidence="8" id="KW-0256">Endoplasmic reticulum</keyword>
<comment type="similarity">
    <text evidence="2">Belongs to the SARAF family.</text>
</comment>
<sequence>MHITSSIISLLLASATRVAFAEKHNKAKDAVLLSNVRSLTLQQGKSTTGRRSDSLPQLTCVGGNGQGHYDVDVMQCKNSGSEYDSEDIQWTCHASLPPEFKLGSTEVICEGYDSPDDQHVLKGSCGVEYRLILTELGEGKYGRNFGGNPIRKDQKEEVHEKPQMTPAAEAFRLLFWLVFIIVVFIIIYRISGRDAARDLRLPDPPGGYWGGGGGGDDGNDPPPPYTPRAPPQPKARRGPSYSASSRTTNSGPGFWSGAGLGGAAGYAAGNYMGGRSERNRQQQQNTYAAPGPSTYNQGGGSSWFGGGGGGAGPSTYGGGGSPSFGGGSSTPSSSRYESTGFGGTRRR</sequence>
<evidence type="ECO:0000256" key="4">
    <source>
        <dbReference type="ARBA" id="ARBA00022448"/>
    </source>
</evidence>
<protein>
    <recommendedName>
        <fullName evidence="3">Store-operated calcium entry-associated regulatory factor</fullName>
    </recommendedName>
    <alternativeName>
        <fullName evidence="13">Transmembrane protein 66</fullName>
    </alternativeName>
</protein>
<dbReference type="PANTHER" id="PTHR15929">
    <property type="entry name" value="STORE-OPERATED CALCIUM ENTRY-ASSOCIATED REGULATORY FACTOR"/>
    <property type="match status" value="1"/>
</dbReference>
<feature type="compositionally biased region" description="Pro residues" evidence="14">
    <location>
        <begin position="220"/>
        <end position="233"/>
    </location>
</feature>
<evidence type="ECO:0000256" key="9">
    <source>
        <dbReference type="ARBA" id="ARBA00022837"/>
    </source>
</evidence>
<keyword evidence="9" id="KW-0106">Calcium</keyword>
<feature type="transmembrane region" description="Helical" evidence="15">
    <location>
        <begin position="173"/>
        <end position="191"/>
    </location>
</feature>
<evidence type="ECO:0000256" key="11">
    <source>
        <dbReference type="ARBA" id="ARBA00023065"/>
    </source>
</evidence>
<feature type="compositionally biased region" description="Gly residues" evidence="14">
    <location>
        <begin position="297"/>
        <end position="328"/>
    </location>
</feature>
<feature type="compositionally biased region" description="Polar residues" evidence="14">
    <location>
        <begin position="241"/>
        <end position="250"/>
    </location>
</feature>
<dbReference type="EMBL" id="JAVRRT010000014">
    <property type="protein sequence ID" value="KAK5166082.1"/>
    <property type="molecule type" value="Genomic_DNA"/>
</dbReference>
<accession>A0AAV9P3Z3</accession>
<reference evidence="17 18" key="1">
    <citation type="submission" date="2023-08" db="EMBL/GenBank/DDBJ databases">
        <title>Black Yeasts Isolated from many extreme environments.</title>
        <authorList>
            <person name="Coleine C."/>
            <person name="Stajich J.E."/>
            <person name="Selbmann L."/>
        </authorList>
    </citation>
    <scope>NUCLEOTIDE SEQUENCE [LARGE SCALE GENOMIC DNA]</scope>
    <source>
        <strain evidence="17 18">CCFEE 5935</strain>
    </source>
</reference>
<evidence type="ECO:0000313" key="18">
    <source>
        <dbReference type="Proteomes" id="UP001337655"/>
    </source>
</evidence>
<keyword evidence="18" id="KW-1185">Reference proteome</keyword>
<evidence type="ECO:0000256" key="12">
    <source>
        <dbReference type="ARBA" id="ARBA00023136"/>
    </source>
</evidence>
<comment type="caution">
    <text evidence="17">The sequence shown here is derived from an EMBL/GenBank/DDBJ whole genome shotgun (WGS) entry which is preliminary data.</text>
</comment>
<keyword evidence="4" id="KW-0813">Transport</keyword>
<dbReference type="GO" id="GO:2001256">
    <property type="term" value="P:regulation of store-operated calcium entry"/>
    <property type="evidence" value="ECO:0007669"/>
    <property type="project" value="InterPro"/>
</dbReference>